<feature type="compositionally biased region" description="Polar residues" evidence="9">
    <location>
        <begin position="129"/>
        <end position="139"/>
    </location>
</feature>
<evidence type="ECO:0000313" key="13">
    <source>
        <dbReference type="Proteomes" id="UP000774326"/>
    </source>
</evidence>
<dbReference type="Pfam" id="PF10296">
    <property type="entry name" value="MMM1"/>
    <property type="match status" value="1"/>
</dbReference>
<feature type="region of interest" description="Disordered" evidence="9">
    <location>
        <begin position="810"/>
        <end position="845"/>
    </location>
</feature>
<evidence type="ECO:0000256" key="6">
    <source>
        <dbReference type="ARBA" id="ARBA00023055"/>
    </source>
</evidence>
<feature type="compositionally biased region" description="Basic and acidic residues" evidence="9">
    <location>
        <begin position="814"/>
        <end position="829"/>
    </location>
</feature>
<evidence type="ECO:0000256" key="10">
    <source>
        <dbReference type="SAM" id="Phobius"/>
    </source>
</evidence>
<feature type="compositionally biased region" description="Polar residues" evidence="9">
    <location>
        <begin position="832"/>
        <end position="845"/>
    </location>
</feature>
<keyword evidence="6" id="KW-0445">Lipid transport</keyword>
<evidence type="ECO:0000259" key="11">
    <source>
        <dbReference type="PROSITE" id="PS51847"/>
    </source>
</evidence>
<evidence type="ECO:0000256" key="9">
    <source>
        <dbReference type="SAM" id="MobiDB-lite"/>
    </source>
</evidence>
<dbReference type="EMBL" id="JAEUBG010003307">
    <property type="protein sequence ID" value="KAH3682959.1"/>
    <property type="molecule type" value="Genomic_DNA"/>
</dbReference>
<evidence type="ECO:0000256" key="7">
    <source>
        <dbReference type="ARBA" id="ARBA00023121"/>
    </source>
</evidence>
<dbReference type="PROSITE" id="PS51847">
    <property type="entry name" value="SMP"/>
    <property type="match status" value="1"/>
</dbReference>
<reference evidence="12" key="1">
    <citation type="journal article" date="2021" name="Open Biol.">
        <title>Shared evolutionary footprints suggest mitochondrial oxidative damage underlies multiple complex I losses in fungi.</title>
        <authorList>
            <person name="Schikora-Tamarit M.A."/>
            <person name="Marcet-Houben M."/>
            <person name="Nosek J."/>
            <person name="Gabaldon T."/>
        </authorList>
    </citation>
    <scope>NUCLEOTIDE SEQUENCE</scope>
    <source>
        <strain evidence="12">CBS2887</strain>
    </source>
</reference>
<keyword evidence="4" id="KW-0256">Endoplasmic reticulum</keyword>
<gene>
    <name evidence="12" type="ORF">WICPIJ_006069</name>
</gene>
<keyword evidence="5 10" id="KW-1133">Transmembrane helix</keyword>
<comment type="subcellular location">
    <subcellularLocation>
        <location evidence="1">Endoplasmic reticulum membrane</location>
    </subcellularLocation>
</comment>
<dbReference type="InterPro" id="IPR019411">
    <property type="entry name" value="MMM1_dom"/>
</dbReference>
<feature type="compositionally biased region" description="Polar residues" evidence="9">
    <location>
        <begin position="709"/>
        <end position="731"/>
    </location>
</feature>
<evidence type="ECO:0000256" key="5">
    <source>
        <dbReference type="ARBA" id="ARBA00022989"/>
    </source>
</evidence>
<dbReference type="GO" id="GO:0032865">
    <property type="term" value="C:ERMES complex"/>
    <property type="evidence" value="ECO:0007669"/>
    <property type="project" value="TreeGrafter"/>
</dbReference>
<evidence type="ECO:0000256" key="2">
    <source>
        <dbReference type="ARBA" id="ARBA00022448"/>
    </source>
</evidence>
<dbReference type="OrthoDB" id="26740at2759"/>
<feature type="region of interest" description="Disordered" evidence="9">
    <location>
        <begin position="127"/>
        <end position="161"/>
    </location>
</feature>
<dbReference type="CDD" id="cd21675">
    <property type="entry name" value="SMP_TEX2"/>
    <property type="match status" value="1"/>
</dbReference>
<dbReference type="GO" id="GO:0015914">
    <property type="term" value="P:phospholipid transport"/>
    <property type="evidence" value="ECO:0007669"/>
    <property type="project" value="TreeGrafter"/>
</dbReference>
<dbReference type="PANTHER" id="PTHR13466:SF19">
    <property type="entry name" value="NUCLEUS-VACUOLE JUNCTION PROTEIN 2"/>
    <property type="match status" value="1"/>
</dbReference>
<comment type="caution">
    <text evidence="12">The sequence shown here is derived from an EMBL/GenBank/DDBJ whole genome shotgun (WGS) entry which is preliminary data.</text>
</comment>
<accession>A0A9P8Q4Z1</accession>
<keyword evidence="8 10" id="KW-0472">Membrane</keyword>
<keyword evidence="7" id="KW-0446">Lipid-binding</keyword>
<evidence type="ECO:0000256" key="4">
    <source>
        <dbReference type="ARBA" id="ARBA00022824"/>
    </source>
</evidence>
<dbReference type="SUPFAM" id="SSF50729">
    <property type="entry name" value="PH domain-like"/>
    <property type="match status" value="1"/>
</dbReference>
<dbReference type="GO" id="GO:0008289">
    <property type="term" value="F:lipid binding"/>
    <property type="evidence" value="ECO:0007669"/>
    <property type="project" value="UniProtKB-KW"/>
</dbReference>
<feature type="region of interest" description="Disordered" evidence="9">
    <location>
        <begin position="533"/>
        <end position="620"/>
    </location>
</feature>
<feature type="compositionally biased region" description="Polar residues" evidence="9">
    <location>
        <begin position="679"/>
        <end position="690"/>
    </location>
</feature>
<feature type="compositionally biased region" description="Basic and acidic residues" evidence="9">
    <location>
        <begin position="533"/>
        <end position="544"/>
    </location>
</feature>
<dbReference type="PANTHER" id="PTHR13466">
    <property type="entry name" value="TEX2 PROTEIN-RELATED"/>
    <property type="match status" value="1"/>
</dbReference>
<feature type="region of interest" description="Disordered" evidence="9">
    <location>
        <begin position="677"/>
        <end position="791"/>
    </location>
</feature>
<dbReference type="Proteomes" id="UP000774326">
    <property type="component" value="Unassembled WGS sequence"/>
</dbReference>
<evidence type="ECO:0000256" key="3">
    <source>
        <dbReference type="ARBA" id="ARBA00022692"/>
    </source>
</evidence>
<evidence type="ECO:0000256" key="1">
    <source>
        <dbReference type="ARBA" id="ARBA00004586"/>
    </source>
</evidence>
<proteinExistence type="predicted"/>
<protein>
    <recommendedName>
        <fullName evidence="11">SMP-LTD domain-containing protein</fullName>
    </recommendedName>
</protein>
<keyword evidence="13" id="KW-1185">Reference proteome</keyword>
<evidence type="ECO:0000313" key="12">
    <source>
        <dbReference type="EMBL" id="KAH3682959.1"/>
    </source>
</evidence>
<keyword evidence="3 10" id="KW-0812">Transmembrane</keyword>
<organism evidence="12 13">
    <name type="scientific">Wickerhamomyces pijperi</name>
    <name type="common">Yeast</name>
    <name type="synonym">Pichia pijperi</name>
    <dbReference type="NCBI Taxonomy" id="599730"/>
    <lineage>
        <taxon>Eukaryota</taxon>
        <taxon>Fungi</taxon>
        <taxon>Dikarya</taxon>
        <taxon>Ascomycota</taxon>
        <taxon>Saccharomycotina</taxon>
        <taxon>Saccharomycetes</taxon>
        <taxon>Phaffomycetales</taxon>
        <taxon>Wickerhamomycetaceae</taxon>
        <taxon>Wickerhamomyces</taxon>
    </lineage>
</organism>
<feature type="transmembrane region" description="Helical" evidence="10">
    <location>
        <begin position="7"/>
        <end position="29"/>
    </location>
</feature>
<evidence type="ECO:0000256" key="8">
    <source>
        <dbReference type="ARBA" id="ARBA00023136"/>
    </source>
</evidence>
<feature type="compositionally biased region" description="Acidic residues" evidence="9">
    <location>
        <begin position="549"/>
        <end position="560"/>
    </location>
</feature>
<dbReference type="AlphaFoldDB" id="A0A9P8Q4Z1"/>
<dbReference type="GO" id="GO:0005789">
    <property type="term" value="C:endoplasmic reticulum membrane"/>
    <property type="evidence" value="ECO:0007669"/>
    <property type="project" value="UniProtKB-SubCell"/>
</dbReference>
<sequence>MSFISVSIAFFLGGFILPPLLLVAIFHYLSVTLPKYIEEEDRREDSRHKVLDDISEFAINDETEYEKLKLTQIEEDNTTGVKAFKSGWITVTREYHAFASNAADKPIETKESKSAYTSLYRLVKKRASNDPNGQANTNEIQDEHQITSTAPADPKASSRRKNRYYGVLRHGNLFLYKDETLKNVQHVIVLSNHLVTLWPRGLLDAELFTKRSAICILKKTARRKSDVPPSSSSASLADTLVTDATADVLEKGIPPSQNSGFYIYCDTNYDKEDWYFELIKATKRETPIITGSELDTLDPTLYANTLHFKTADMISLIQTLHSSEGQMYTRWFNALVGRIFLAVGGTESFENVVRDRLIKKLSKINRPDFLDEFKIKRIDVGSSAPVISHPKLQELNPDGSLRIGLRFSYKGKISIQIATTANINLGSHFKTREVPILLAITVNKVEGPLAIRIKPPPSSRLWYTFEQSPDLDFTIEPVVSQRQLTYSIISKAIESRLKASINDSLVEPAWDDVSFFHSEKEVYRGGIWDTKQRPEKKKETEHTLYNEMAVEDDDLGDTDEPQAQLDASPTNIADVEPTRTAESGSSPSRNPPSDDDTSSIRSKISQSFSQKSSLSNFKMRSKKSEAVSQTSTEQFLSNGDFVLKEGTDSADSDSIRSNESGSKKIISNSIRKIGKWYNEKTNTMKSPPTSRESKDYHPPEMIQSRRRASSNISSMSTEYQYKSSSTHTKTQSVDEEHAATSPNHLKSAPQAHSFPPEYLFGLNTPNPDGADRETKNIPPIKSADMKSPYEVSRRLSQTLNQSNQEIVSTKNHHTGTDFHRKMPDRKKPPSLETKSLAETNSLSTEISNKEPEEFIVLDKPKQAISADIESNDTTSIITESPESKQENTIDTTAENTVLSAPALPPRNSSLEIDGLSDSDTCCHGREVLDKSNRAVV</sequence>
<reference evidence="12" key="2">
    <citation type="submission" date="2021-01" db="EMBL/GenBank/DDBJ databases">
        <authorList>
            <person name="Schikora-Tamarit M.A."/>
        </authorList>
    </citation>
    <scope>NUCLEOTIDE SEQUENCE</scope>
    <source>
        <strain evidence="12">CBS2887</strain>
    </source>
</reference>
<dbReference type="InterPro" id="IPR031468">
    <property type="entry name" value="SMP_LBD"/>
</dbReference>
<name>A0A9P8Q4Z1_WICPI</name>
<dbReference type="Pfam" id="PF15413">
    <property type="entry name" value="PH_11"/>
    <property type="match status" value="1"/>
</dbReference>
<dbReference type="GO" id="GO:1990456">
    <property type="term" value="P:mitochondrion-endoplasmic reticulum membrane tethering"/>
    <property type="evidence" value="ECO:0007669"/>
    <property type="project" value="TreeGrafter"/>
</dbReference>
<feature type="domain" description="SMP-LTD" evidence="11">
    <location>
        <begin position="325"/>
        <end position="516"/>
    </location>
</feature>
<keyword evidence="2" id="KW-0813">Transport</keyword>
<feature type="compositionally biased region" description="Low complexity" evidence="9">
    <location>
        <begin position="599"/>
        <end position="615"/>
    </location>
</feature>